<dbReference type="NCBIfam" id="TIGR04183">
    <property type="entry name" value="Por_Secre_tail"/>
    <property type="match status" value="1"/>
</dbReference>
<keyword evidence="2 6" id="KW-0645">Protease</keyword>
<comment type="caution">
    <text evidence="10">The sequence shown here is derived from an EMBL/GenBank/DDBJ whole genome shotgun (WGS) entry which is preliminary data.</text>
</comment>
<dbReference type="InterPro" id="IPR002884">
    <property type="entry name" value="P_dom"/>
</dbReference>
<evidence type="ECO:0000256" key="6">
    <source>
        <dbReference type="PROSITE-ProRule" id="PRU01240"/>
    </source>
</evidence>
<dbReference type="PROSITE" id="PS50853">
    <property type="entry name" value="FN3"/>
    <property type="match status" value="1"/>
</dbReference>
<keyword evidence="4 6" id="KW-0378">Hydrolase</keyword>
<dbReference type="Proteomes" id="UP000800984">
    <property type="component" value="Unassembled WGS sequence"/>
</dbReference>
<dbReference type="PANTHER" id="PTHR43806">
    <property type="entry name" value="PEPTIDASE S8"/>
    <property type="match status" value="1"/>
</dbReference>
<dbReference type="Gene3D" id="3.40.50.200">
    <property type="entry name" value="Peptidase S8/S53 domain"/>
    <property type="match status" value="1"/>
</dbReference>
<feature type="domain" description="Fibronectin type-III" evidence="8">
    <location>
        <begin position="647"/>
        <end position="741"/>
    </location>
</feature>
<evidence type="ECO:0000313" key="10">
    <source>
        <dbReference type="EMBL" id="NHM02700.1"/>
    </source>
</evidence>
<name>A0ABX0I697_9FLAO</name>
<dbReference type="SUPFAM" id="SSF49785">
    <property type="entry name" value="Galactose-binding domain-like"/>
    <property type="match status" value="2"/>
</dbReference>
<dbReference type="SUPFAM" id="SSF49265">
    <property type="entry name" value="Fibronectin type III"/>
    <property type="match status" value="1"/>
</dbReference>
<dbReference type="RefSeq" id="WP_166077827.1">
    <property type="nucleotide sequence ID" value="NZ_JAAJBT010000007.1"/>
</dbReference>
<organism evidence="10 11">
    <name type="scientific">Flavobacterium difficile</name>
    <dbReference type="NCBI Taxonomy" id="2709659"/>
    <lineage>
        <taxon>Bacteria</taxon>
        <taxon>Pseudomonadati</taxon>
        <taxon>Bacteroidota</taxon>
        <taxon>Flavobacteriia</taxon>
        <taxon>Flavobacteriales</taxon>
        <taxon>Flavobacteriaceae</taxon>
        <taxon>Flavobacterium</taxon>
    </lineage>
</organism>
<dbReference type="InterPro" id="IPR008979">
    <property type="entry name" value="Galactose-bd-like_sf"/>
</dbReference>
<evidence type="ECO:0000256" key="5">
    <source>
        <dbReference type="ARBA" id="ARBA00022825"/>
    </source>
</evidence>
<gene>
    <name evidence="10" type="ORF">G4D72_11340</name>
</gene>
<dbReference type="InterPro" id="IPR036116">
    <property type="entry name" value="FN3_sf"/>
</dbReference>
<dbReference type="Pfam" id="PF00082">
    <property type="entry name" value="Peptidase_S8"/>
    <property type="match status" value="1"/>
</dbReference>
<keyword evidence="11" id="KW-1185">Reference proteome</keyword>
<dbReference type="PROSITE" id="PS00138">
    <property type="entry name" value="SUBTILASE_SER"/>
    <property type="match status" value="1"/>
</dbReference>
<protein>
    <submittedName>
        <fullName evidence="10">S8 family serine peptidase</fullName>
    </submittedName>
</protein>
<dbReference type="InterPro" id="IPR034058">
    <property type="entry name" value="TagA/B/C/D_pept_dom"/>
</dbReference>
<feature type="compositionally biased region" description="Polar residues" evidence="7">
    <location>
        <begin position="296"/>
        <end position="310"/>
    </location>
</feature>
<dbReference type="InterPro" id="IPR023828">
    <property type="entry name" value="Peptidase_S8_Ser-AS"/>
</dbReference>
<evidence type="ECO:0000256" key="3">
    <source>
        <dbReference type="ARBA" id="ARBA00022729"/>
    </source>
</evidence>
<feature type="active site" description="Charge relay system" evidence="6">
    <location>
        <position position="127"/>
    </location>
</feature>
<evidence type="ECO:0000256" key="4">
    <source>
        <dbReference type="ARBA" id="ARBA00022801"/>
    </source>
</evidence>
<feature type="region of interest" description="Disordered" evidence="7">
    <location>
        <begin position="296"/>
        <end position="342"/>
    </location>
</feature>
<dbReference type="InterPro" id="IPR013783">
    <property type="entry name" value="Ig-like_fold"/>
</dbReference>
<evidence type="ECO:0000259" key="8">
    <source>
        <dbReference type="PROSITE" id="PS50853"/>
    </source>
</evidence>
<dbReference type="InterPro" id="IPR003961">
    <property type="entry name" value="FN3_dom"/>
</dbReference>
<dbReference type="Pfam" id="PF01483">
    <property type="entry name" value="P_proprotein"/>
    <property type="match status" value="1"/>
</dbReference>
<dbReference type="PANTHER" id="PTHR43806:SF11">
    <property type="entry name" value="CEREVISIN-RELATED"/>
    <property type="match status" value="1"/>
</dbReference>
<feature type="compositionally biased region" description="Low complexity" evidence="7">
    <location>
        <begin position="326"/>
        <end position="342"/>
    </location>
</feature>
<evidence type="ECO:0000256" key="2">
    <source>
        <dbReference type="ARBA" id="ARBA00022670"/>
    </source>
</evidence>
<dbReference type="CDD" id="cd00063">
    <property type="entry name" value="FN3"/>
    <property type="match status" value="1"/>
</dbReference>
<reference evidence="10 11" key="1">
    <citation type="submission" date="2020-02" db="EMBL/GenBank/DDBJ databases">
        <authorList>
            <person name="Chen W.-M."/>
        </authorList>
    </citation>
    <scope>NUCLEOTIDE SEQUENCE [LARGE SCALE GENOMIC DNA]</scope>
    <source>
        <strain evidence="10 11">KDG-16</strain>
    </source>
</reference>
<sequence length="978" mass="104194">MKKKLLNLFVFSFSIIGFSQSDTDVKEITRSYDIELIKNKISEHKTIEKNEKAKAYDFALKNNIPLSYTDEKGNFYQLMKITLDGHPLYYSTENLAAARSTRAVHLNSGGSLGLNLNGQGMVARVWDGGTVRLSHNHFGGRVVSIDDPTGSNVILHATHVTGTVLANGASTIRGMAYEATGRTFDWNEDEAEVLSEVLEGMLISNHSYGVPITNGTNILPAWYIGTYDQDARNWDEIAYLSPYYLMVASAGNSGNDQNNADPIAFNYDKLTGNKTAKNNLVVANAEDAVVNTAGNLTSPLDINTSSSQGPTDDRRIKPDITGNGTGLTSTGSSSNTATSTLTGTSMASPNVAGTLLLLQQHNKNLTTRFMKAATLKGLACHTADDAGNIGPDAIFGWGLLNAKTAAQALSSNGLNAWISEEKLNQEQTYTMTVKSLGTAPLIATVCWTDVPGNANNGQRGANDLTRALVNDLDVRITRNSTIYYPWKLAADPSLDAIRNGDNNIDNVEQIKIDTPAAGDYTITVTHKGTLVDNKQEFSLIVTGISSGFALVPTSDNLEVCANQNAVYTYNYTQSAATTTTFSAVGLPSGAIATFSPTSRNSNGPVTMTISNLSNATPGFYNVGIVGNNGTETETRYRELKFYSTTFSPVTLSSPANNQNTVATTVNLTWNANSNAESYSVQVSTSPSFGTLAFNATVSETSYLISNLSQQTTYYWRVIPQNRCGSASAASATVNSFQTGVLVCGNEFTATDFSNNVISTTNTAMAVVPIQVTGGLTIGDINVQLNISHTYIEEANVQLQGPASIGSPIITLFNGACGGNDDIICTVDDSGSPLSCETNPAISGTVQPIEPLAELNGQIADGTWNLIVTDQVSGDGGTINAVKIIICNIQPPLSLEENVLSGLKIYPNPTTGIVNIDLGTSLSDTSIVNLFDIQGRIISTKEMNSSVDSINISNLSDGVYLLTIENGTSKTTKKIVLNR</sequence>
<evidence type="ECO:0000256" key="1">
    <source>
        <dbReference type="ARBA" id="ARBA00011073"/>
    </source>
</evidence>
<comment type="similarity">
    <text evidence="1 6">Belongs to the peptidase S8 family.</text>
</comment>
<evidence type="ECO:0000313" key="11">
    <source>
        <dbReference type="Proteomes" id="UP000800984"/>
    </source>
</evidence>
<dbReference type="PROSITE" id="PS51829">
    <property type="entry name" value="P_HOMO_B"/>
    <property type="match status" value="1"/>
</dbReference>
<dbReference type="CDD" id="cd04842">
    <property type="entry name" value="Peptidases_S8_Kp43_protease"/>
    <property type="match status" value="1"/>
</dbReference>
<dbReference type="PROSITE" id="PS51892">
    <property type="entry name" value="SUBTILASE"/>
    <property type="match status" value="1"/>
</dbReference>
<keyword evidence="5 6" id="KW-0720">Serine protease</keyword>
<dbReference type="Gene3D" id="2.60.40.10">
    <property type="entry name" value="Immunoglobulins"/>
    <property type="match status" value="1"/>
</dbReference>
<dbReference type="SUPFAM" id="SSF52743">
    <property type="entry name" value="Subtilisin-like"/>
    <property type="match status" value="1"/>
</dbReference>
<proteinExistence type="inferred from homology"/>
<dbReference type="EMBL" id="JAAJBT010000007">
    <property type="protein sequence ID" value="NHM02700.1"/>
    <property type="molecule type" value="Genomic_DNA"/>
</dbReference>
<feature type="active site" description="Charge relay system" evidence="6">
    <location>
        <position position="156"/>
    </location>
</feature>
<dbReference type="Gene3D" id="2.60.120.260">
    <property type="entry name" value="Galactose-binding domain-like"/>
    <property type="match status" value="1"/>
</dbReference>
<evidence type="ECO:0000259" key="9">
    <source>
        <dbReference type="PROSITE" id="PS51829"/>
    </source>
</evidence>
<feature type="domain" description="P/Homo B" evidence="9">
    <location>
        <begin position="744"/>
        <end position="891"/>
    </location>
</feature>
<keyword evidence="3" id="KW-0732">Signal</keyword>
<feature type="active site" description="Charge relay system" evidence="6">
    <location>
        <position position="345"/>
    </location>
</feature>
<dbReference type="Gene3D" id="2.60.120.380">
    <property type="match status" value="1"/>
</dbReference>
<evidence type="ECO:0000256" key="7">
    <source>
        <dbReference type="SAM" id="MobiDB-lite"/>
    </source>
</evidence>
<dbReference type="InterPro" id="IPR000209">
    <property type="entry name" value="Peptidase_S8/S53_dom"/>
</dbReference>
<dbReference type="Pfam" id="PF18962">
    <property type="entry name" value="Por_Secre_tail"/>
    <property type="match status" value="1"/>
</dbReference>
<accession>A0ABX0I697</accession>
<dbReference type="InterPro" id="IPR036852">
    <property type="entry name" value="Peptidase_S8/S53_dom_sf"/>
</dbReference>
<dbReference type="InterPro" id="IPR050131">
    <property type="entry name" value="Peptidase_S8_subtilisin-like"/>
</dbReference>
<dbReference type="InterPro" id="IPR026444">
    <property type="entry name" value="Secre_tail"/>
</dbReference>